<gene>
    <name evidence="5" type="ORF">HNP82_002384</name>
</gene>
<evidence type="ECO:0000313" key="5">
    <source>
        <dbReference type="EMBL" id="MBB5265241.1"/>
    </source>
</evidence>
<dbReference type="EMBL" id="JACHFW010000010">
    <property type="protein sequence ID" value="MBB5265241.1"/>
    <property type="molecule type" value="Genomic_DNA"/>
</dbReference>
<protein>
    <submittedName>
        <fullName evidence="5">Flavin reductase (DIM6/NTAB) family NADH-FMN oxidoreductase RutF</fullName>
    </submittedName>
</protein>
<accession>A0A7W8M6C5</accession>
<dbReference type="PANTHER" id="PTHR43567">
    <property type="entry name" value="FLAVOREDOXIN-RELATED-RELATED"/>
    <property type="match status" value="1"/>
</dbReference>
<proteinExistence type="inferred from homology"/>
<comment type="caution">
    <text evidence="5">The sequence shown here is derived from an EMBL/GenBank/DDBJ whole genome shotgun (WGS) entry which is preliminary data.</text>
</comment>
<comment type="cofactor">
    <cofactor evidence="1">
        <name>FMN</name>
        <dbReference type="ChEBI" id="CHEBI:58210"/>
    </cofactor>
</comment>
<keyword evidence="6" id="KW-1185">Reference proteome</keyword>
<dbReference type="SMART" id="SM00903">
    <property type="entry name" value="Flavin_Reduct"/>
    <property type="match status" value="1"/>
</dbReference>
<dbReference type="PANTHER" id="PTHR43567:SF1">
    <property type="entry name" value="FLAVOREDOXIN"/>
    <property type="match status" value="1"/>
</dbReference>
<dbReference type="Pfam" id="PF01613">
    <property type="entry name" value="Flavin_Reduct"/>
    <property type="match status" value="1"/>
</dbReference>
<dbReference type="AlphaFoldDB" id="A0A7W8M6C5"/>
<dbReference type="GO" id="GO:0010181">
    <property type="term" value="F:FMN binding"/>
    <property type="evidence" value="ECO:0007669"/>
    <property type="project" value="InterPro"/>
</dbReference>
<evidence type="ECO:0000256" key="1">
    <source>
        <dbReference type="ARBA" id="ARBA00001917"/>
    </source>
</evidence>
<organism evidence="5 6">
    <name type="scientific">Catenibacillus scindens</name>
    <dbReference type="NCBI Taxonomy" id="673271"/>
    <lineage>
        <taxon>Bacteria</taxon>
        <taxon>Bacillati</taxon>
        <taxon>Bacillota</taxon>
        <taxon>Clostridia</taxon>
        <taxon>Lachnospirales</taxon>
        <taxon>Lachnospiraceae</taxon>
        <taxon>Catenibacillus</taxon>
    </lineage>
</organism>
<name>A0A7W8M6C5_9FIRM</name>
<dbReference type="InterPro" id="IPR002563">
    <property type="entry name" value="Flavin_Rdtase-like_dom"/>
</dbReference>
<dbReference type="GO" id="GO:0016646">
    <property type="term" value="F:oxidoreductase activity, acting on the CH-NH group of donors, NAD or NADP as acceptor"/>
    <property type="evidence" value="ECO:0007669"/>
    <property type="project" value="UniProtKB-ARBA"/>
</dbReference>
<evidence type="ECO:0000256" key="3">
    <source>
        <dbReference type="ARBA" id="ARBA00038054"/>
    </source>
</evidence>
<dbReference type="RefSeq" id="WP_183775006.1">
    <property type="nucleotide sequence ID" value="NZ_CAWVEG010000222.1"/>
</dbReference>
<comment type="similarity">
    <text evidence="3">Belongs to the flavoredoxin family.</text>
</comment>
<reference evidence="5 6" key="1">
    <citation type="submission" date="2020-08" db="EMBL/GenBank/DDBJ databases">
        <title>Genomic Encyclopedia of Type Strains, Phase IV (KMG-IV): sequencing the most valuable type-strain genomes for metagenomic binning, comparative biology and taxonomic classification.</title>
        <authorList>
            <person name="Goeker M."/>
        </authorList>
    </citation>
    <scope>NUCLEOTIDE SEQUENCE [LARGE SCALE GENOMIC DNA]</scope>
    <source>
        <strain evidence="5 6">DSM 106146</strain>
    </source>
</reference>
<evidence type="ECO:0000313" key="6">
    <source>
        <dbReference type="Proteomes" id="UP000543642"/>
    </source>
</evidence>
<keyword evidence="2" id="KW-0285">Flavoprotein</keyword>
<dbReference type="InterPro" id="IPR052174">
    <property type="entry name" value="Flavoredoxin"/>
</dbReference>
<feature type="domain" description="Flavin reductase like" evidence="4">
    <location>
        <begin position="9"/>
        <end position="152"/>
    </location>
</feature>
<sequence>MRKNFGVKSWFYPLPVLIIGTYNEDGSANAMNAAWGGLYDADKVVLCLSAGHKTTKNIKARGAFTVAFADAAHVVPSDYVGMASGNNDPGKMEKSGFHTTKSSFVDAPLIDELPVALECRLDKVNEDGNIIGQIVNVSIDESVLDESGRLDMNMFQPIAFEPANNGYHVLGQRVGSAFHDGSALK</sequence>
<dbReference type="Gene3D" id="2.30.110.10">
    <property type="entry name" value="Electron Transport, Fmn-binding Protein, Chain A"/>
    <property type="match status" value="1"/>
</dbReference>
<dbReference type="InterPro" id="IPR012349">
    <property type="entry name" value="Split_barrel_FMN-bd"/>
</dbReference>
<evidence type="ECO:0000259" key="4">
    <source>
        <dbReference type="SMART" id="SM00903"/>
    </source>
</evidence>
<evidence type="ECO:0000256" key="2">
    <source>
        <dbReference type="ARBA" id="ARBA00022630"/>
    </source>
</evidence>
<dbReference type="Proteomes" id="UP000543642">
    <property type="component" value="Unassembled WGS sequence"/>
</dbReference>
<dbReference type="SUPFAM" id="SSF50475">
    <property type="entry name" value="FMN-binding split barrel"/>
    <property type="match status" value="1"/>
</dbReference>